<protein>
    <submittedName>
        <fullName evidence="2">Uncharacterized protein</fullName>
    </submittedName>
</protein>
<keyword evidence="3" id="KW-1185">Reference proteome</keyword>
<evidence type="ECO:0000313" key="2">
    <source>
        <dbReference type="EMBL" id="KAL3801297.1"/>
    </source>
</evidence>
<keyword evidence="1" id="KW-1133">Transmembrane helix</keyword>
<dbReference type="AlphaFoldDB" id="A0ABD3QLK1"/>
<evidence type="ECO:0000313" key="3">
    <source>
        <dbReference type="Proteomes" id="UP001530400"/>
    </source>
</evidence>
<name>A0ABD3QLK1_9STRA</name>
<keyword evidence="1" id="KW-0812">Transmembrane</keyword>
<reference evidence="2 3" key="1">
    <citation type="submission" date="2024-10" db="EMBL/GenBank/DDBJ databases">
        <title>Updated reference genomes for cyclostephanoid diatoms.</title>
        <authorList>
            <person name="Roberts W.R."/>
            <person name="Alverson A.J."/>
        </authorList>
    </citation>
    <scope>NUCLEOTIDE SEQUENCE [LARGE SCALE GENOMIC DNA]</scope>
    <source>
        <strain evidence="2 3">AJA010-31</strain>
    </source>
</reference>
<keyword evidence="1" id="KW-0472">Membrane</keyword>
<dbReference type="Proteomes" id="UP001530400">
    <property type="component" value="Unassembled WGS sequence"/>
</dbReference>
<evidence type="ECO:0000256" key="1">
    <source>
        <dbReference type="SAM" id="Phobius"/>
    </source>
</evidence>
<dbReference type="EMBL" id="JALLPJ020000141">
    <property type="protein sequence ID" value="KAL3801297.1"/>
    <property type="molecule type" value="Genomic_DNA"/>
</dbReference>
<comment type="caution">
    <text evidence="2">The sequence shown here is derived from an EMBL/GenBank/DDBJ whole genome shotgun (WGS) entry which is preliminary data.</text>
</comment>
<feature type="transmembrane region" description="Helical" evidence="1">
    <location>
        <begin position="97"/>
        <end position="125"/>
    </location>
</feature>
<sequence>MIRFRRDIITNNYGGCILVKHTCHGFKMSSAGSIPYLDFDIFICMCNAFGDEGSADCGWAGIFAIVAFGETGHEGCFAGVGGAEEDYFDFGGGDFNVWHTIIIVVIEICGLGGTYFWSLLSYYCVELRRYMKRDNGRYNSGVCWIG</sequence>
<organism evidence="2 3">
    <name type="scientific">Cyclotella atomus</name>
    <dbReference type="NCBI Taxonomy" id="382360"/>
    <lineage>
        <taxon>Eukaryota</taxon>
        <taxon>Sar</taxon>
        <taxon>Stramenopiles</taxon>
        <taxon>Ochrophyta</taxon>
        <taxon>Bacillariophyta</taxon>
        <taxon>Coscinodiscophyceae</taxon>
        <taxon>Thalassiosirophycidae</taxon>
        <taxon>Stephanodiscales</taxon>
        <taxon>Stephanodiscaceae</taxon>
        <taxon>Cyclotella</taxon>
    </lineage>
</organism>
<accession>A0ABD3QLK1</accession>
<gene>
    <name evidence="2" type="ORF">ACHAWO_002155</name>
</gene>
<proteinExistence type="predicted"/>